<gene>
    <name evidence="10" type="ORF">GCM10007888_63200</name>
    <name evidence="9" type="ORF">MOX02_37740</name>
</gene>
<dbReference type="PANTHER" id="PTHR23402">
    <property type="entry name" value="PROTEASE FAMILY C15 PYROGLUTAMYL-PEPTIDASE I-RELATED"/>
    <property type="match status" value="1"/>
</dbReference>
<sequence>MTGPLLVTGFGPFPGMPRNPSAALARRLGALPALRLGPGGPPRVLVLRTAYDAIPAALEPALADGPGAVLMFGVSARARRLRVEIRARNRASRLFPDEAGARAGRLALDPAGPAERRSPAAAEALAVLRRHGVPALASRDAGRYLCNASYYRALAEPCPVLFVHIPPGRRPRPGPRPAPGPQRSLRALAAVARLLVRRARRGF</sequence>
<reference evidence="9 11" key="3">
    <citation type="submission" date="2019-07" db="EMBL/GenBank/DDBJ databases">
        <title>Whole genome shotgun sequence of Methylobacterium oxalidis NBRC 107715.</title>
        <authorList>
            <person name="Hosoyama A."/>
            <person name="Uohara A."/>
            <person name="Ohji S."/>
            <person name="Ichikawa N."/>
        </authorList>
    </citation>
    <scope>NUCLEOTIDE SEQUENCE [LARGE SCALE GENOMIC DNA]</scope>
    <source>
        <strain evidence="9 11">NBRC 107715</strain>
    </source>
</reference>
<reference evidence="10" key="4">
    <citation type="submission" date="2023-01" db="EMBL/GenBank/DDBJ databases">
        <title>Draft genome sequence of Methylobacterium oxalidis strain NBRC 107715.</title>
        <authorList>
            <person name="Sun Q."/>
            <person name="Mori K."/>
        </authorList>
    </citation>
    <scope>NUCLEOTIDE SEQUENCE</scope>
    <source>
        <strain evidence="10">NBRC 107715</strain>
    </source>
</reference>
<reference evidence="10" key="1">
    <citation type="journal article" date="2014" name="Int. J. Syst. Evol. Microbiol.">
        <title>Complete genome of a new Firmicutes species belonging to the dominant human colonic microbiota ('Ruminococcus bicirculans') reveals two chromosomes and a selective capacity to utilize plant glucans.</title>
        <authorList>
            <consortium name="NISC Comparative Sequencing Program"/>
            <person name="Wegmann U."/>
            <person name="Louis P."/>
            <person name="Goesmann A."/>
            <person name="Henrissat B."/>
            <person name="Duncan S.H."/>
            <person name="Flint H.J."/>
        </authorList>
    </citation>
    <scope>NUCLEOTIDE SEQUENCE</scope>
    <source>
        <strain evidence="10">NBRC 107715</strain>
    </source>
</reference>
<evidence type="ECO:0000256" key="8">
    <source>
        <dbReference type="ARBA" id="ARBA00031559"/>
    </source>
</evidence>
<organism evidence="9 11">
    <name type="scientific">Methylobacterium oxalidis</name>
    <dbReference type="NCBI Taxonomy" id="944322"/>
    <lineage>
        <taxon>Bacteria</taxon>
        <taxon>Pseudomonadati</taxon>
        <taxon>Pseudomonadota</taxon>
        <taxon>Alphaproteobacteria</taxon>
        <taxon>Hyphomicrobiales</taxon>
        <taxon>Methylobacteriaceae</taxon>
        <taxon>Methylobacterium</taxon>
    </lineage>
</organism>
<dbReference type="PANTHER" id="PTHR23402:SF1">
    <property type="entry name" value="PYROGLUTAMYL-PEPTIDASE I"/>
    <property type="match status" value="1"/>
</dbReference>
<dbReference type="EMBL" id="BSPK01000118">
    <property type="protein sequence ID" value="GLS67935.1"/>
    <property type="molecule type" value="Genomic_DNA"/>
</dbReference>
<reference evidence="12" key="2">
    <citation type="journal article" date="2019" name="Int. J. Syst. Evol. Microbiol.">
        <title>The Global Catalogue of Microorganisms (GCM) 10K type strain sequencing project: providing services to taxonomists for standard genome sequencing and annotation.</title>
        <authorList>
            <consortium name="The Broad Institute Genomics Platform"/>
            <consortium name="The Broad Institute Genome Sequencing Center for Infectious Disease"/>
            <person name="Wu L."/>
            <person name="Ma J."/>
        </authorList>
    </citation>
    <scope>NUCLEOTIDE SEQUENCE [LARGE SCALE GENOMIC DNA]</scope>
    <source>
        <strain evidence="12">NBRC 107715</strain>
    </source>
</reference>
<dbReference type="Pfam" id="PF01470">
    <property type="entry name" value="Peptidase_C15"/>
    <property type="match status" value="1"/>
</dbReference>
<dbReference type="InterPro" id="IPR016125">
    <property type="entry name" value="Peptidase_C15-like"/>
</dbReference>
<dbReference type="Proteomes" id="UP001156856">
    <property type="component" value="Unassembled WGS sequence"/>
</dbReference>
<evidence type="ECO:0000256" key="4">
    <source>
        <dbReference type="ARBA" id="ARBA00022670"/>
    </source>
</evidence>
<comment type="similarity">
    <text evidence="1">Belongs to the peptidase C15 family.</text>
</comment>
<evidence type="ECO:0000313" key="9">
    <source>
        <dbReference type="EMBL" id="GEP05736.1"/>
    </source>
</evidence>
<proteinExistence type="inferred from homology"/>
<keyword evidence="6" id="KW-0788">Thiol protease</keyword>
<name>A0A512J6Z4_9HYPH</name>
<keyword evidence="4" id="KW-0645">Protease</keyword>
<evidence type="ECO:0000256" key="5">
    <source>
        <dbReference type="ARBA" id="ARBA00022801"/>
    </source>
</evidence>
<dbReference type="SUPFAM" id="SSF53182">
    <property type="entry name" value="Pyrrolidone carboxyl peptidase (pyroglutamate aminopeptidase)"/>
    <property type="match status" value="1"/>
</dbReference>
<keyword evidence="12" id="KW-1185">Reference proteome</keyword>
<dbReference type="Proteomes" id="UP000321960">
    <property type="component" value="Unassembled WGS sequence"/>
</dbReference>
<dbReference type="EMBL" id="BJZU01000076">
    <property type="protein sequence ID" value="GEP05736.1"/>
    <property type="molecule type" value="Genomic_DNA"/>
</dbReference>
<dbReference type="Gene3D" id="3.40.630.20">
    <property type="entry name" value="Peptidase C15, pyroglutamyl peptidase I-like"/>
    <property type="match status" value="1"/>
</dbReference>
<dbReference type="InterPro" id="IPR000816">
    <property type="entry name" value="Peptidase_C15"/>
</dbReference>
<dbReference type="GO" id="GO:0005829">
    <property type="term" value="C:cytosol"/>
    <property type="evidence" value="ECO:0007669"/>
    <property type="project" value="InterPro"/>
</dbReference>
<dbReference type="PRINTS" id="PR00706">
    <property type="entry name" value="PYROGLUPTASE"/>
</dbReference>
<dbReference type="InterPro" id="IPR036440">
    <property type="entry name" value="Peptidase_C15-like_sf"/>
</dbReference>
<dbReference type="AlphaFoldDB" id="A0A512J6Z4"/>
<accession>A0A512J6Z4</accession>
<keyword evidence="3" id="KW-0963">Cytoplasm</keyword>
<evidence type="ECO:0000313" key="10">
    <source>
        <dbReference type="EMBL" id="GLS67935.1"/>
    </source>
</evidence>
<evidence type="ECO:0000256" key="6">
    <source>
        <dbReference type="ARBA" id="ARBA00022807"/>
    </source>
</evidence>
<evidence type="ECO:0000256" key="3">
    <source>
        <dbReference type="ARBA" id="ARBA00022490"/>
    </source>
</evidence>
<evidence type="ECO:0000313" key="11">
    <source>
        <dbReference type="Proteomes" id="UP000321960"/>
    </source>
</evidence>
<evidence type="ECO:0000256" key="7">
    <source>
        <dbReference type="ARBA" id="ARBA00030836"/>
    </source>
</evidence>
<comment type="caution">
    <text evidence="9">The sequence shown here is derived from an EMBL/GenBank/DDBJ whole genome shotgun (WGS) entry which is preliminary data.</text>
</comment>
<evidence type="ECO:0000256" key="1">
    <source>
        <dbReference type="ARBA" id="ARBA00006641"/>
    </source>
</evidence>
<dbReference type="RefSeq" id="WP_280525334.1">
    <property type="nucleotide sequence ID" value="NZ_BJZU01000076.1"/>
</dbReference>
<evidence type="ECO:0000256" key="2">
    <source>
        <dbReference type="ARBA" id="ARBA00019191"/>
    </source>
</evidence>
<dbReference type="GO" id="GO:0006508">
    <property type="term" value="P:proteolysis"/>
    <property type="evidence" value="ECO:0007669"/>
    <property type="project" value="UniProtKB-KW"/>
</dbReference>
<keyword evidence="5" id="KW-0378">Hydrolase</keyword>
<protein>
    <recommendedName>
        <fullName evidence="2">Pyrrolidone-carboxylate peptidase</fullName>
    </recommendedName>
    <alternativeName>
        <fullName evidence="7">5-oxoprolyl-peptidase</fullName>
    </alternativeName>
    <alternativeName>
        <fullName evidence="8">Pyroglutamyl-peptidase I</fullName>
    </alternativeName>
</protein>
<evidence type="ECO:0000313" key="12">
    <source>
        <dbReference type="Proteomes" id="UP001156856"/>
    </source>
</evidence>
<dbReference type="GO" id="GO:0016920">
    <property type="term" value="F:pyroglutamyl-peptidase activity"/>
    <property type="evidence" value="ECO:0007669"/>
    <property type="project" value="InterPro"/>
</dbReference>